<keyword evidence="1" id="KW-0472">Membrane</keyword>
<sequence>MKKSGKNKVFKVPDGYFDTFSDQLFSKMESERIDYTKGDDFSVPEGYFDTLTDKILGKLENEEKQNVRVFSLKRYSYIATSIAAVLLLVIVLQWKDQTISNNSNSDILANSDIEDYFELNGLGVSSYEIADMFPSNDMDITDLLDTQLDNESVIDYLSVNIKDIEELNLSNDD</sequence>
<organism evidence="2 3">
    <name type="scientific">Arenibacter certesii</name>
    <dbReference type="NCBI Taxonomy" id="228955"/>
    <lineage>
        <taxon>Bacteria</taxon>
        <taxon>Pseudomonadati</taxon>
        <taxon>Bacteroidota</taxon>
        <taxon>Flavobacteriia</taxon>
        <taxon>Flavobacteriales</taxon>
        <taxon>Flavobacteriaceae</taxon>
        <taxon>Arenibacter</taxon>
    </lineage>
</organism>
<proteinExistence type="predicted"/>
<dbReference type="EMBL" id="BMWP01000001">
    <property type="protein sequence ID" value="GGW21817.1"/>
    <property type="molecule type" value="Genomic_DNA"/>
</dbReference>
<dbReference type="RefSeq" id="WP_026815064.1">
    <property type="nucleotide sequence ID" value="NZ_BMWP01000001.1"/>
</dbReference>
<accession>A0A918IN21</accession>
<dbReference type="AlphaFoldDB" id="A0A918IN21"/>
<evidence type="ECO:0000256" key="1">
    <source>
        <dbReference type="SAM" id="Phobius"/>
    </source>
</evidence>
<evidence type="ECO:0000313" key="2">
    <source>
        <dbReference type="EMBL" id="GGW21817.1"/>
    </source>
</evidence>
<reference evidence="2" key="1">
    <citation type="journal article" date="2014" name="Int. J. Syst. Evol. Microbiol.">
        <title>Complete genome sequence of Corynebacterium casei LMG S-19264T (=DSM 44701T), isolated from a smear-ripened cheese.</title>
        <authorList>
            <consortium name="US DOE Joint Genome Institute (JGI-PGF)"/>
            <person name="Walter F."/>
            <person name="Albersmeier A."/>
            <person name="Kalinowski J."/>
            <person name="Ruckert C."/>
        </authorList>
    </citation>
    <scope>NUCLEOTIDE SEQUENCE</scope>
    <source>
        <strain evidence="2">KCTC 12113</strain>
    </source>
</reference>
<feature type="transmembrane region" description="Helical" evidence="1">
    <location>
        <begin position="75"/>
        <end position="94"/>
    </location>
</feature>
<comment type="caution">
    <text evidence="2">The sequence shown here is derived from an EMBL/GenBank/DDBJ whole genome shotgun (WGS) entry which is preliminary data.</text>
</comment>
<keyword evidence="3" id="KW-1185">Reference proteome</keyword>
<keyword evidence="1" id="KW-0812">Transmembrane</keyword>
<reference evidence="2" key="2">
    <citation type="submission" date="2020-09" db="EMBL/GenBank/DDBJ databases">
        <authorList>
            <person name="Sun Q."/>
            <person name="Kim S."/>
        </authorList>
    </citation>
    <scope>NUCLEOTIDE SEQUENCE</scope>
    <source>
        <strain evidence="2">KCTC 12113</strain>
    </source>
</reference>
<protein>
    <submittedName>
        <fullName evidence="2">Uncharacterized protein</fullName>
    </submittedName>
</protein>
<name>A0A918IN21_9FLAO</name>
<dbReference type="Proteomes" id="UP000634668">
    <property type="component" value="Unassembled WGS sequence"/>
</dbReference>
<keyword evidence="1" id="KW-1133">Transmembrane helix</keyword>
<evidence type="ECO:0000313" key="3">
    <source>
        <dbReference type="Proteomes" id="UP000634668"/>
    </source>
</evidence>
<gene>
    <name evidence="2" type="ORF">GCM10007383_00550</name>
</gene>